<dbReference type="InterPro" id="IPR036388">
    <property type="entry name" value="WH-like_DNA-bd_sf"/>
</dbReference>
<dbReference type="Gene3D" id="1.10.10.10">
    <property type="entry name" value="Winged helix-like DNA-binding domain superfamily/Winged helix DNA-binding domain"/>
    <property type="match status" value="2"/>
</dbReference>
<organism evidence="4 5">
    <name type="scientific">Marinilactibacillus psychrotolerans 42ea</name>
    <dbReference type="NCBI Taxonomy" id="1255609"/>
    <lineage>
        <taxon>Bacteria</taxon>
        <taxon>Bacillati</taxon>
        <taxon>Bacillota</taxon>
        <taxon>Bacilli</taxon>
        <taxon>Lactobacillales</taxon>
        <taxon>Carnobacteriaceae</taxon>
        <taxon>Marinilactibacillus</taxon>
    </lineage>
</organism>
<dbReference type="SUPFAM" id="SSF48295">
    <property type="entry name" value="TrpR-like"/>
    <property type="match status" value="1"/>
</dbReference>
<dbReference type="PANTHER" id="PTHR33795">
    <property type="entry name" value="INSERTION ELEMENT IS150 PROTEIN INSJ"/>
    <property type="match status" value="1"/>
</dbReference>
<evidence type="ECO:0000259" key="3">
    <source>
        <dbReference type="Pfam" id="PF13518"/>
    </source>
</evidence>
<sequence>MAKYSQEFKLKLVKEYENGNLGYKSLAKKYGIPDSSPIRKWVNFYQLYGKEGLSPKKSKEVYPVHFKLDVLQFMKQTGSSYQEAANSFGIREYSMIANWNRAFNEDGIEGLKPKQKGRPSMSKLPKKKNMNNSQKMSREQELERENELLRLENAYLKKLKAYEENPNAFLEKHKQHWHLSSKKKDID</sequence>
<dbReference type="InterPro" id="IPR010921">
    <property type="entry name" value="Trp_repressor/repl_initiator"/>
</dbReference>
<evidence type="ECO:0000313" key="4">
    <source>
        <dbReference type="EMBL" id="SJN25503.1"/>
    </source>
</evidence>
<dbReference type="GO" id="GO:0043565">
    <property type="term" value="F:sequence-specific DNA binding"/>
    <property type="evidence" value="ECO:0007669"/>
    <property type="project" value="InterPro"/>
</dbReference>
<dbReference type="InterPro" id="IPR052057">
    <property type="entry name" value="IS150/IS1296_orfA-like"/>
</dbReference>
<dbReference type="Proteomes" id="UP000195611">
    <property type="component" value="Unassembled WGS sequence"/>
</dbReference>
<evidence type="ECO:0000256" key="2">
    <source>
        <dbReference type="SAM" id="MobiDB-lite"/>
    </source>
</evidence>
<gene>
    <name evidence="4" type="ORF">FM115_03395</name>
</gene>
<dbReference type="PANTHER" id="PTHR33795:SF1">
    <property type="entry name" value="INSERTION ELEMENT IS150 PROTEIN INSJ"/>
    <property type="match status" value="1"/>
</dbReference>
<comment type="similarity">
    <text evidence="1">Belongs to the IS150/IS1296 orfA family.</text>
</comment>
<reference evidence="4 5" key="1">
    <citation type="submission" date="2017-02" db="EMBL/GenBank/DDBJ databases">
        <authorList>
            <person name="Peterson S.W."/>
        </authorList>
    </citation>
    <scope>NUCLEOTIDE SEQUENCE [LARGE SCALE GENOMIC DNA]</scope>
    <source>
        <strain evidence="4 5">42ea</strain>
    </source>
</reference>
<proteinExistence type="inferred from homology"/>
<dbReference type="RefSeq" id="WP_087057436.1">
    <property type="nucleotide sequence ID" value="NZ_FUKW01000056.1"/>
</dbReference>
<feature type="region of interest" description="Disordered" evidence="2">
    <location>
        <begin position="108"/>
        <end position="144"/>
    </location>
</feature>
<accession>A0A1R4J1H6</accession>
<protein>
    <submittedName>
        <fullName evidence="4">Mobile element protein</fullName>
    </submittedName>
</protein>
<evidence type="ECO:0000313" key="5">
    <source>
        <dbReference type="Proteomes" id="UP000195611"/>
    </source>
</evidence>
<evidence type="ECO:0000256" key="1">
    <source>
        <dbReference type="ARBA" id="ARBA00038232"/>
    </source>
</evidence>
<feature type="domain" description="Insertion element IS150 protein InsJ-like helix-turn-helix" evidence="3">
    <location>
        <begin position="8"/>
        <end position="57"/>
    </location>
</feature>
<feature type="domain" description="Insertion element IS150 protein InsJ-like helix-turn-helix" evidence="3">
    <location>
        <begin position="66"/>
        <end position="119"/>
    </location>
</feature>
<dbReference type="Pfam" id="PF13518">
    <property type="entry name" value="HTH_28"/>
    <property type="match status" value="2"/>
</dbReference>
<dbReference type="AlphaFoldDB" id="A0A1R4J1H6"/>
<name>A0A1R4J1H6_9LACT</name>
<dbReference type="EMBL" id="FUKW01000056">
    <property type="protein sequence ID" value="SJN25503.1"/>
    <property type="molecule type" value="Genomic_DNA"/>
</dbReference>
<dbReference type="InterPro" id="IPR055247">
    <property type="entry name" value="InsJ-like_HTH"/>
</dbReference>